<sequence length="118" mass="12810">MAMRRAPRGLEKPDGTVRQEADSVKVLSEFLGSADLSSDGVDKIHTSLLAASSLPTQNFCSLLTAFSIFLQTKKNNKSRAADGYLAKGTALRCVSQIVSLLRERYNDSQSVSQKSVTK</sequence>
<keyword evidence="2" id="KW-1185">Reference proteome</keyword>
<dbReference type="OrthoDB" id="127928at2759"/>
<accession>A0A9W6X2T8</accession>
<comment type="caution">
    <text evidence="1">The sequence shown here is derived from an EMBL/GenBank/DDBJ whole genome shotgun (WGS) entry which is preliminary data.</text>
</comment>
<gene>
    <name evidence="1" type="ORF">Plil01_001156000</name>
</gene>
<evidence type="ECO:0000313" key="2">
    <source>
        <dbReference type="Proteomes" id="UP001165083"/>
    </source>
</evidence>
<name>A0A9W6X2T8_9STRA</name>
<dbReference type="AlphaFoldDB" id="A0A9W6X2T8"/>
<dbReference type="EMBL" id="BSXW01000668">
    <property type="protein sequence ID" value="GMF27604.1"/>
    <property type="molecule type" value="Genomic_DNA"/>
</dbReference>
<proteinExistence type="predicted"/>
<organism evidence="1 2">
    <name type="scientific">Phytophthora lilii</name>
    <dbReference type="NCBI Taxonomy" id="2077276"/>
    <lineage>
        <taxon>Eukaryota</taxon>
        <taxon>Sar</taxon>
        <taxon>Stramenopiles</taxon>
        <taxon>Oomycota</taxon>
        <taxon>Peronosporomycetes</taxon>
        <taxon>Peronosporales</taxon>
        <taxon>Peronosporaceae</taxon>
        <taxon>Phytophthora</taxon>
    </lineage>
</organism>
<protein>
    <submittedName>
        <fullName evidence="1">Unnamed protein product</fullName>
    </submittedName>
</protein>
<evidence type="ECO:0000313" key="1">
    <source>
        <dbReference type="EMBL" id="GMF27604.1"/>
    </source>
</evidence>
<dbReference type="Proteomes" id="UP001165083">
    <property type="component" value="Unassembled WGS sequence"/>
</dbReference>
<reference evidence="1" key="1">
    <citation type="submission" date="2023-04" db="EMBL/GenBank/DDBJ databases">
        <title>Phytophthora lilii NBRC 32176.</title>
        <authorList>
            <person name="Ichikawa N."/>
            <person name="Sato H."/>
            <person name="Tonouchi N."/>
        </authorList>
    </citation>
    <scope>NUCLEOTIDE SEQUENCE</scope>
    <source>
        <strain evidence="1">NBRC 32176</strain>
    </source>
</reference>